<evidence type="ECO:0000313" key="3">
    <source>
        <dbReference type="Proteomes" id="UP000070675"/>
    </source>
</evidence>
<dbReference type="PATRIC" id="fig|1393034.3.peg.949"/>
<comment type="caution">
    <text evidence="2">The sequence shown here is derived from an EMBL/GenBank/DDBJ whole genome shotgun (WGS) entry which is preliminary data.</text>
</comment>
<dbReference type="Pfam" id="PF14267">
    <property type="entry name" value="DUF4357"/>
    <property type="match status" value="1"/>
</dbReference>
<feature type="domain" description="DUF4357" evidence="1">
    <location>
        <begin position="252"/>
        <end position="288"/>
    </location>
</feature>
<proteinExistence type="predicted"/>
<organism evidence="2 3">
    <name type="scientific">Atopobium deltae</name>
    <dbReference type="NCBI Taxonomy" id="1393034"/>
    <lineage>
        <taxon>Bacteria</taxon>
        <taxon>Bacillati</taxon>
        <taxon>Actinomycetota</taxon>
        <taxon>Coriobacteriia</taxon>
        <taxon>Coriobacteriales</taxon>
        <taxon>Atopobiaceae</taxon>
        <taxon>Atopobium</taxon>
    </lineage>
</organism>
<dbReference type="RefSeq" id="WP_066305718.1">
    <property type="nucleotide sequence ID" value="NZ_KQ959506.1"/>
</dbReference>
<reference evidence="3" key="1">
    <citation type="submission" date="2016-01" db="EMBL/GenBank/DDBJ databases">
        <authorList>
            <person name="Mitreva M."/>
            <person name="Pepin K.H."/>
            <person name="Mihindukulasuriya K.A."/>
            <person name="Fulton R."/>
            <person name="Fronick C."/>
            <person name="O'Laughlin M."/>
            <person name="Miner T."/>
            <person name="Herter B."/>
            <person name="Rosa B.A."/>
            <person name="Cordes M."/>
            <person name="Tomlinson C."/>
            <person name="Wollam A."/>
            <person name="Palsikar V.B."/>
            <person name="Mardis E.R."/>
            <person name="Wilson R.K."/>
        </authorList>
    </citation>
    <scope>NUCLEOTIDE SEQUENCE [LARGE SCALE GENOMIC DNA]</scope>
    <source>
        <strain evidence="3">DNF00019</strain>
    </source>
</reference>
<evidence type="ECO:0000313" key="2">
    <source>
        <dbReference type="EMBL" id="KXB33954.1"/>
    </source>
</evidence>
<dbReference type="STRING" id="1393034.HMPREF3192_00984"/>
<protein>
    <submittedName>
        <fullName evidence="2">Putative phage head-tail adaptor</fullName>
    </submittedName>
</protein>
<gene>
    <name evidence="2" type="ORF">HMPREF3192_00984</name>
</gene>
<dbReference type="AlphaFoldDB" id="A0A133XSP1"/>
<sequence length="296" mass="33871">MRNSKTFNLFLMDGEVTGRIKCTLPSWSGLAYKVPRNYLDKCKNRAQLKQCGVYFLFGKNDNDEDEVYIGQAGIRKNGEGVLFRVNEHLKDDFYFSEAVMFTTSDNSWGPTEISYLENKFTNLAIDTDRYKVRNGNDPNPGNVTEEKEAELEVYVEQFKMMLGVLGYKIFVPLVKTQASVVEEQDDNELLLSLSRKIKRSHKTIEAHCKRTNEGFVVLARSQIEETDSDAIPDTIKELRQRCKQNNEIKDGELTKNYLFKSPSYAAAFVLGMTTNGKTAWKTEDGKSLKDLEEMEI</sequence>
<name>A0A133XSP1_9ACTN</name>
<evidence type="ECO:0000259" key="1">
    <source>
        <dbReference type="Pfam" id="PF14267"/>
    </source>
</evidence>
<accession>A0A133XSP1</accession>
<dbReference type="EMBL" id="LSCR01000028">
    <property type="protein sequence ID" value="KXB33954.1"/>
    <property type="molecule type" value="Genomic_DNA"/>
</dbReference>
<dbReference type="CDD" id="cd10447">
    <property type="entry name" value="GIY-YIG_unchar_2"/>
    <property type="match status" value="1"/>
</dbReference>
<dbReference type="InterPro" id="IPR025579">
    <property type="entry name" value="DUF4357"/>
</dbReference>
<dbReference type="Proteomes" id="UP000070675">
    <property type="component" value="Unassembled WGS sequence"/>
</dbReference>
<keyword evidence="3" id="KW-1185">Reference proteome</keyword>
<dbReference type="OrthoDB" id="2656488at2"/>